<feature type="transmembrane region" description="Helical" evidence="13">
    <location>
        <begin position="191"/>
        <end position="216"/>
    </location>
</feature>
<keyword evidence="5 12" id="KW-0813">Transport</keyword>
<keyword evidence="15" id="KW-1185">Reference proteome</keyword>
<evidence type="ECO:0000256" key="12">
    <source>
        <dbReference type="PIRNR" id="PIRNR002764"/>
    </source>
</evidence>
<dbReference type="AlphaFoldDB" id="N0BBG6"/>
<dbReference type="STRING" id="670307.HYPDE_39593"/>
<name>N0BBG6_9HYPH</name>
<dbReference type="KEGG" id="hdt:HYPDE_39593"/>
<dbReference type="NCBIfam" id="TIGR01190">
    <property type="entry name" value="ccmB"/>
    <property type="match status" value="1"/>
</dbReference>
<evidence type="ECO:0000313" key="15">
    <source>
        <dbReference type="Proteomes" id="UP000005952"/>
    </source>
</evidence>
<evidence type="ECO:0000256" key="9">
    <source>
        <dbReference type="ARBA" id="ARBA00022748"/>
    </source>
</evidence>
<comment type="function">
    <text evidence="1 12">Required for the export of heme to the periplasm for the biogenesis of c-type cytochromes.</text>
</comment>
<evidence type="ECO:0000256" key="8">
    <source>
        <dbReference type="ARBA" id="ARBA00022692"/>
    </source>
</evidence>
<feature type="transmembrane region" description="Helical" evidence="13">
    <location>
        <begin position="99"/>
        <end position="120"/>
    </location>
</feature>
<organism evidence="14 15">
    <name type="scientific">Hyphomicrobium denitrificans 1NES1</name>
    <dbReference type="NCBI Taxonomy" id="670307"/>
    <lineage>
        <taxon>Bacteria</taxon>
        <taxon>Pseudomonadati</taxon>
        <taxon>Pseudomonadota</taxon>
        <taxon>Alphaproteobacteria</taxon>
        <taxon>Hyphomicrobiales</taxon>
        <taxon>Hyphomicrobiaceae</taxon>
        <taxon>Hyphomicrobium</taxon>
    </lineage>
</organism>
<evidence type="ECO:0000256" key="2">
    <source>
        <dbReference type="ARBA" id="ARBA00004429"/>
    </source>
</evidence>
<feature type="transmembrane region" description="Helical" evidence="13">
    <location>
        <begin position="126"/>
        <end position="153"/>
    </location>
</feature>
<evidence type="ECO:0000256" key="10">
    <source>
        <dbReference type="ARBA" id="ARBA00022989"/>
    </source>
</evidence>
<dbReference type="GO" id="GO:1903607">
    <property type="term" value="P:cytochrome c biosynthetic process"/>
    <property type="evidence" value="ECO:0007669"/>
    <property type="project" value="TreeGrafter"/>
</dbReference>
<keyword evidence="6 12" id="KW-1003">Cell membrane</keyword>
<evidence type="ECO:0000256" key="13">
    <source>
        <dbReference type="SAM" id="Phobius"/>
    </source>
</evidence>
<dbReference type="HOGENOM" id="CLU_079069_1_0_5"/>
<dbReference type="Pfam" id="PF03379">
    <property type="entry name" value="CcmB"/>
    <property type="match status" value="1"/>
</dbReference>
<proteinExistence type="inferred from homology"/>
<dbReference type="PANTHER" id="PTHR30070:SF1">
    <property type="entry name" value="CYTOCHROME C BIOGENESIS B-RELATED"/>
    <property type="match status" value="1"/>
</dbReference>
<dbReference type="PRINTS" id="PR01414">
    <property type="entry name" value="CCMBBIOGNSIS"/>
</dbReference>
<gene>
    <name evidence="14" type="ORF">HYPDE_39593</name>
</gene>
<dbReference type="OrthoDB" id="9812915at2"/>
<feature type="transmembrane region" description="Helical" evidence="13">
    <location>
        <begin position="160"/>
        <end position="185"/>
    </location>
</feature>
<comment type="subcellular location">
    <subcellularLocation>
        <location evidence="2">Cell inner membrane</location>
        <topology evidence="2">Multi-pass membrane protein</topology>
    </subcellularLocation>
</comment>
<reference evidence="14 15" key="1">
    <citation type="journal article" date="2013" name="Genome Announc.">
        <title>Genome sequences for three denitrifying bacterial strains isolated from a uranium- and nitrate-contaminated subsurface environment.</title>
        <authorList>
            <person name="Venkatramanan R."/>
            <person name="Prakash O."/>
            <person name="Woyke T."/>
            <person name="Chain P."/>
            <person name="Goodwin L.A."/>
            <person name="Watson D."/>
            <person name="Brooks S."/>
            <person name="Kostka J.E."/>
            <person name="Green S.J."/>
        </authorList>
    </citation>
    <scope>NUCLEOTIDE SEQUENCE [LARGE SCALE GENOMIC DNA]</scope>
    <source>
        <strain evidence="14 15">1NES1</strain>
    </source>
</reference>
<dbReference type="EMBL" id="CP005587">
    <property type="protein sequence ID" value="AGK59587.1"/>
    <property type="molecule type" value="Genomic_DNA"/>
</dbReference>
<dbReference type="GO" id="GO:0017004">
    <property type="term" value="P:cytochrome complex assembly"/>
    <property type="evidence" value="ECO:0007669"/>
    <property type="project" value="UniProtKB-KW"/>
</dbReference>
<evidence type="ECO:0000256" key="5">
    <source>
        <dbReference type="ARBA" id="ARBA00022448"/>
    </source>
</evidence>
<sequence>MTSFWALVRRDLRLAIREGGAIGTALGFFLVVVSLMPLGLGPDLNLLARIAAGILWIALLLAALLSLNRIFETDYEDGTLDVLATGRLPLELVAAAKALAHWITTGIPLALLAPVLGILLNLDLRSYPILVATTLAGTPAVSFLGAIGAALTVKARRGGLLLALVVLPLYIPTLIFGISAVGAVMGPAGMGAAFLILTAISLAAVVLGPIAAAAALRIQLQ</sequence>
<feature type="transmembrane region" description="Helical" evidence="13">
    <location>
        <begin position="46"/>
        <end position="67"/>
    </location>
</feature>
<comment type="similarity">
    <text evidence="3 12">Belongs to the CcmB/CycW/HelB family.</text>
</comment>
<dbReference type="PIRSF" id="PIRSF002764">
    <property type="entry name" value="CcmB"/>
    <property type="match status" value="1"/>
</dbReference>
<dbReference type="PANTHER" id="PTHR30070">
    <property type="entry name" value="HEME EXPORTER PROTEIN B"/>
    <property type="match status" value="1"/>
</dbReference>
<feature type="transmembrane region" description="Helical" evidence="13">
    <location>
        <begin position="21"/>
        <end position="40"/>
    </location>
</feature>
<protein>
    <recommendedName>
        <fullName evidence="4 12">Heme exporter protein B</fullName>
    </recommendedName>
</protein>
<dbReference type="InterPro" id="IPR026031">
    <property type="entry name" value="Cyt_c_CcmB_bac"/>
</dbReference>
<dbReference type="InterPro" id="IPR003544">
    <property type="entry name" value="Cyt_c_biogenesis_CcmB"/>
</dbReference>
<evidence type="ECO:0000256" key="1">
    <source>
        <dbReference type="ARBA" id="ARBA00002442"/>
    </source>
</evidence>
<dbReference type="eggNOG" id="COG2386">
    <property type="taxonomic scope" value="Bacteria"/>
</dbReference>
<evidence type="ECO:0000256" key="6">
    <source>
        <dbReference type="ARBA" id="ARBA00022475"/>
    </source>
</evidence>
<keyword evidence="9 12" id="KW-0201">Cytochrome c-type biogenesis</keyword>
<dbReference type="RefSeq" id="WP_015599602.1">
    <property type="nucleotide sequence ID" value="NC_021172.1"/>
</dbReference>
<evidence type="ECO:0000256" key="4">
    <source>
        <dbReference type="ARBA" id="ARBA00016452"/>
    </source>
</evidence>
<dbReference type="GO" id="GO:0015232">
    <property type="term" value="F:heme transmembrane transporter activity"/>
    <property type="evidence" value="ECO:0007669"/>
    <property type="project" value="InterPro"/>
</dbReference>
<dbReference type="GO" id="GO:0005886">
    <property type="term" value="C:plasma membrane"/>
    <property type="evidence" value="ECO:0007669"/>
    <property type="project" value="UniProtKB-SubCell"/>
</dbReference>
<keyword evidence="10 13" id="KW-1133">Transmembrane helix</keyword>
<keyword evidence="7 12" id="KW-0997">Cell inner membrane</keyword>
<evidence type="ECO:0000313" key="14">
    <source>
        <dbReference type="EMBL" id="AGK59587.1"/>
    </source>
</evidence>
<keyword evidence="8 13" id="KW-0812">Transmembrane</keyword>
<evidence type="ECO:0000256" key="3">
    <source>
        <dbReference type="ARBA" id="ARBA00010544"/>
    </source>
</evidence>
<evidence type="ECO:0000256" key="7">
    <source>
        <dbReference type="ARBA" id="ARBA00022519"/>
    </source>
</evidence>
<evidence type="ECO:0000256" key="11">
    <source>
        <dbReference type="ARBA" id="ARBA00023136"/>
    </source>
</evidence>
<accession>N0BBG6</accession>
<dbReference type="Proteomes" id="UP000005952">
    <property type="component" value="Chromosome"/>
</dbReference>
<keyword evidence="11 12" id="KW-0472">Membrane</keyword>